<protein>
    <submittedName>
        <fullName evidence="3">Uncharacterized protein</fullName>
    </submittedName>
</protein>
<feature type="compositionally biased region" description="Pro residues" evidence="1">
    <location>
        <begin position="408"/>
        <end position="422"/>
    </location>
</feature>
<dbReference type="AlphaFoldDB" id="A0A4P2QAD0"/>
<feature type="transmembrane region" description="Helical" evidence="2">
    <location>
        <begin position="237"/>
        <end position="258"/>
    </location>
</feature>
<sequence>MTNRNANKSSPGQPASQVPAGDAATQPQQSPRGYDTPSFASQEHPSPPQQRAQEQRRRPEDGAPGATALPAERATPWGEPRPRRRQDREAGPSDKQVYVPPVTLPPNREHQAMDLQKIQVAPSLLKGVDERNRPTMRRIPVAGLRGAPEEQGGARPGGVRTARVGVGSGVWPPPEDDLSGMRGHSSRKQRSQAAAAPQADAAPRAGLSNGAARPEPAAVTAAAAAVALAARRRRAPLGLFALLVFLGSATVAGFWVLWRAASSTSGQDTAPTAEEGRAPAPEPGAAMPAPNARPEPPPPMAPVPVASGEPSLPAAPPHGSGAPEAPVAEPHGSAAPEAPAASAVANASPSSASSRAGSAIARPSQARPAVPVRRPKPPATSSDDLYDMIESAPSTPRVPPAASTASPSSPPGTTAPPRPFGD</sequence>
<feature type="compositionally biased region" description="Pro residues" evidence="1">
    <location>
        <begin position="291"/>
        <end position="302"/>
    </location>
</feature>
<organism evidence="3 4">
    <name type="scientific">Sorangium cellulosum</name>
    <name type="common">Polyangium cellulosum</name>
    <dbReference type="NCBI Taxonomy" id="56"/>
    <lineage>
        <taxon>Bacteria</taxon>
        <taxon>Pseudomonadati</taxon>
        <taxon>Myxococcota</taxon>
        <taxon>Polyangia</taxon>
        <taxon>Polyangiales</taxon>
        <taxon>Polyangiaceae</taxon>
        <taxon>Sorangium</taxon>
    </lineage>
</organism>
<dbReference type="EMBL" id="CP012670">
    <property type="protein sequence ID" value="AUX26023.1"/>
    <property type="molecule type" value="Genomic_DNA"/>
</dbReference>
<dbReference type="OrthoDB" id="5517665at2"/>
<evidence type="ECO:0000256" key="1">
    <source>
        <dbReference type="SAM" id="MobiDB-lite"/>
    </source>
</evidence>
<keyword evidence="2" id="KW-1133">Transmembrane helix</keyword>
<keyword evidence="2" id="KW-0472">Membrane</keyword>
<proteinExistence type="predicted"/>
<name>A0A4P2QAD0_SORCE</name>
<accession>A0A4P2QAD0</accession>
<feature type="compositionally biased region" description="Low complexity" evidence="1">
    <location>
        <begin position="328"/>
        <end position="372"/>
    </location>
</feature>
<feature type="compositionally biased region" description="Low complexity" evidence="1">
    <location>
        <begin position="391"/>
        <end position="407"/>
    </location>
</feature>
<feature type="compositionally biased region" description="Low complexity" evidence="1">
    <location>
        <begin position="191"/>
        <end position="212"/>
    </location>
</feature>
<keyword evidence="2" id="KW-0812">Transmembrane</keyword>
<dbReference type="Proteomes" id="UP000295781">
    <property type="component" value="Chromosome"/>
</dbReference>
<dbReference type="RefSeq" id="WP_129353345.1">
    <property type="nucleotide sequence ID" value="NZ_CP012670.1"/>
</dbReference>
<evidence type="ECO:0000313" key="4">
    <source>
        <dbReference type="Proteomes" id="UP000295781"/>
    </source>
</evidence>
<reference evidence="3 4" key="1">
    <citation type="submission" date="2015-09" db="EMBL/GenBank/DDBJ databases">
        <title>Sorangium comparison.</title>
        <authorList>
            <person name="Zaburannyi N."/>
            <person name="Bunk B."/>
            <person name="Overmann J."/>
            <person name="Mueller R."/>
        </authorList>
    </citation>
    <scope>NUCLEOTIDE SEQUENCE [LARGE SCALE GENOMIC DNA]</scope>
    <source>
        <strain evidence="3 4">So ceGT47</strain>
    </source>
</reference>
<feature type="region of interest" description="Disordered" evidence="1">
    <location>
        <begin position="264"/>
        <end position="422"/>
    </location>
</feature>
<feature type="region of interest" description="Disordered" evidence="1">
    <location>
        <begin position="1"/>
        <end position="107"/>
    </location>
</feature>
<feature type="compositionally biased region" description="Polar residues" evidence="1">
    <location>
        <begin position="1"/>
        <end position="16"/>
    </location>
</feature>
<evidence type="ECO:0000313" key="3">
    <source>
        <dbReference type="EMBL" id="AUX26023.1"/>
    </source>
</evidence>
<gene>
    <name evidence="3" type="ORF">SOCEGT47_065760</name>
</gene>
<evidence type="ECO:0000256" key="2">
    <source>
        <dbReference type="SAM" id="Phobius"/>
    </source>
</evidence>
<feature type="region of interest" description="Disordered" evidence="1">
    <location>
        <begin position="146"/>
        <end position="212"/>
    </location>
</feature>